<organism evidence="2">
    <name type="scientific">uncultured Solirubrobacterales bacterium</name>
    <dbReference type="NCBI Taxonomy" id="768556"/>
    <lineage>
        <taxon>Bacteria</taxon>
        <taxon>Bacillati</taxon>
        <taxon>Actinomycetota</taxon>
        <taxon>Thermoleophilia</taxon>
        <taxon>Solirubrobacterales</taxon>
        <taxon>environmental samples</taxon>
    </lineage>
</organism>
<gene>
    <name evidence="2" type="ORF">AVDCRST_MAG17-2052</name>
</gene>
<dbReference type="EMBL" id="CADCVV010000161">
    <property type="protein sequence ID" value="CAA9512016.1"/>
    <property type="molecule type" value="Genomic_DNA"/>
</dbReference>
<feature type="non-terminal residue" evidence="2">
    <location>
        <position position="1"/>
    </location>
</feature>
<protein>
    <submittedName>
        <fullName evidence="2">Uncharacterized protein</fullName>
    </submittedName>
</protein>
<feature type="region of interest" description="Disordered" evidence="1">
    <location>
        <begin position="126"/>
        <end position="147"/>
    </location>
</feature>
<accession>A0A6J4T2Z6</accession>
<proteinExistence type="predicted"/>
<evidence type="ECO:0000313" key="2">
    <source>
        <dbReference type="EMBL" id="CAA9512016.1"/>
    </source>
</evidence>
<reference evidence="2" key="1">
    <citation type="submission" date="2020-02" db="EMBL/GenBank/DDBJ databases">
        <authorList>
            <person name="Meier V. D."/>
        </authorList>
    </citation>
    <scope>NUCLEOTIDE SEQUENCE</scope>
    <source>
        <strain evidence="2">AVDCRST_MAG17</strain>
    </source>
</reference>
<feature type="region of interest" description="Disordered" evidence="1">
    <location>
        <begin position="15"/>
        <end position="59"/>
    </location>
</feature>
<name>A0A6J4T2Z6_9ACTN</name>
<sequence>PRNVDTKTIPNLAVTMGTGVGNPSAAEGPAGLTYYDDGNEDPAKPIFTIDTSPRGGETAYKDTWALGPLKPGRSKTFNWDVTAVDARPYDIKYRVSAGLDGKAKAITENGGQPAGRFTGVVSDAVPQPKVADSGEDIISGGSAIEPR</sequence>
<dbReference type="AlphaFoldDB" id="A0A6J4T2Z6"/>
<evidence type="ECO:0000256" key="1">
    <source>
        <dbReference type="SAM" id="MobiDB-lite"/>
    </source>
</evidence>